<sequence>GDKKDCGYEDIYTTERLQHIVVSNITYCLYHIESKKSKRHVFVRFPDFRGMFLSEKCSWNNSIEIRFRKNIDHIGICLCYNKDIEAPEIISEGTYMNVIFNFQIYRSYVHLEFMEVNSTNFKYESLGKYDRIPKLLKEECNKKYEVTSDNCK</sequence>
<evidence type="ECO:0000313" key="1">
    <source>
        <dbReference type="Proteomes" id="UP000038045"/>
    </source>
</evidence>
<accession>A0A0N4ZTV5</accession>
<keyword evidence="1" id="KW-1185">Reference proteome</keyword>
<reference evidence="2" key="1">
    <citation type="submission" date="2017-02" db="UniProtKB">
        <authorList>
            <consortium name="WormBaseParasite"/>
        </authorList>
    </citation>
    <scope>IDENTIFICATION</scope>
</reference>
<protein>
    <submittedName>
        <fullName evidence="2">Galectin</fullName>
    </submittedName>
</protein>
<proteinExistence type="predicted"/>
<evidence type="ECO:0000313" key="2">
    <source>
        <dbReference type="WBParaSite" id="PTRK_0001194100.1"/>
    </source>
</evidence>
<dbReference type="WBParaSite" id="PTRK_0001194100.1">
    <property type="protein sequence ID" value="PTRK_0001194100.1"/>
    <property type="gene ID" value="PTRK_0001194100"/>
</dbReference>
<dbReference type="Proteomes" id="UP000038045">
    <property type="component" value="Unplaced"/>
</dbReference>
<organism evidence="1 2">
    <name type="scientific">Parastrongyloides trichosuri</name>
    <name type="common">Possum-specific nematode worm</name>
    <dbReference type="NCBI Taxonomy" id="131310"/>
    <lineage>
        <taxon>Eukaryota</taxon>
        <taxon>Metazoa</taxon>
        <taxon>Ecdysozoa</taxon>
        <taxon>Nematoda</taxon>
        <taxon>Chromadorea</taxon>
        <taxon>Rhabditida</taxon>
        <taxon>Tylenchina</taxon>
        <taxon>Panagrolaimomorpha</taxon>
        <taxon>Strongyloidoidea</taxon>
        <taxon>Strongyloididae</taxon>
        <taxon>Parastrongyloides</taxon>
    </lineage>
</organism>
<name>A0A0N4ZTV5_PARTI</name>
<dbReference type="AlphaFoldDB" id="A0A0N4ZTV5"/>